<evidence type="ECO:0000256" key="1">
    <source>
        <dbReference type="SAM" id="Coils"/>
    </source>
</evidence>
<protein>
    <submittedName>
        <fullName evidence="2">Uncharacterized protein</fullName>
    </submittedName>
</protein>
<organism evidence="2">
    <name type="scientific">uncultured gamma proteobacterium HF0770_07M15</name>
    <dbReference type="NCBI Taxonomy" id="723575"/>
    <lineage>
        <taxon>Bacteria</taxon>
        <taxon>Pseudomonadati</taxon>
        <taxon>Pseudomonadota</taxon>
        <taxon>Gammaproteobacteria</taxon>
        <taxon>environmental samples</taxon>
    </lineage>
</organism>
<sequence length="275" mass="30907">MKGWGLSFILGIILSVQARAGGLPNDEYHTAYSFFSEGLVLVRTGAKEKALSSFVDARRKLEVISRQHATWNPAVVKSLLQKIDAEIIPLARALGITPAQIIGNAPPKAPAQSAPAQNWEIRYAKLQEEKRLTDQNFAKLHEANLLAQRKWADAEKLAEMAKEQLREALAARPKSADPKLYAKVQGENDKLQSEKDKLDADLKYLRTQALRSEKLYIEALGVNHRLKEEVARLRAKHDPNSSPVDDRAALLKRIRQLEADNERMRELLTNPARKP</sequence>
<evidence type="ECO:0000313" key="2">
    <source>
        <dbReference type="EMBL" id="ADI23067.1"/>
    </source>
</evidence>
<reference evidence="2" key="1">
    <citation type="submission" date="2010-01" db="EMBL/GenBank/DDBJ databases">
        <title>Genome fragments of uncultured bacteria from the North Pacific subtropical Gyre.</title>
        <authorList>
            <person name="Pham V.D."/>
            <person name="Delong E.F."/>
        </authorList>
    </citation>
    <scope>NUCLEOTIDE SEQUENCE</scope>
</reference>
<accession>E7C6J3</accession>
<dbReference type="EMBL" id="GU568005">
    <property type="protein sequence ID" value="ADI23067.1"/>
    <property type="molecule type" value="Genomic_DNA"/>
</dbReference>
<dbReference type="AlphaFoldDB" id="E7C6J3"/>
<feature type="coiled-coil region" evidence="1">
    <location>
        <begin position="181"/>
        <end position="208"/>
    </location>
</feature>
<keyword evidence="1" id="KW-0175">Coiled coil</keyword>
<name>E7C6J3_9GAMM</name>
<proteinExistence type="predicted"/>